<dbReference type="FunFam" id="3.30.450.60:FF:000017">
    <property type="entry name" value="SNARE-like superfamily protein"/>
    <property type="match status" value="1"/>
</dbReference>
<keyword evidence="5" id="KW-0813">Transport</keyword>
<dbReference type="eggNOG" id="ENOG502RXRG">
    <property type="taxonomic scope" value="Eukaryota"/>
</dbReference>
<feature type="region of interest" description="Disordered" evidence="6">
    <location>
        <begin position="50"/>
        <end position="101"/>
    </location>
</feature>
<comment type="subcellular location">
    <subcellularLocation>
        <location evidence="5">Cytoplasm</location>
    </subcellularLocation>
    <subcellularLocation>
        <location evidence="1 5">Golgi apparatus membrane</location>
        <topology evidence="1 5">Peripheral membrane protein</topology>
        <orientation evidence="5">Cytoplasmic side</orientation>
    </subcellularLocation>
    <subcellularLocation>
        <location evidence="5">Cytoplasmic vesicle</location>
        <location evidence="5">COPI-coated vesicle membrane</location>
        <topology evidence="5">Peripheral membrane protein</topology>
        <orientation evidence="5">Cytoplasmic side</orientation>
    </subcellularLocation>
</comment>
<protein>
    <recommendedName>
        <fullName evidence="5">Coatomer subunit zeta</fullName>
    </recommendedName>
</protein>
<dbReference type="GO" id="GO:0006886">
    <property type="term" value="P:intracellular protein transport"/>
    <property type="evidence" value="ECO:0007669"/>
    <property type="project" value="TreeGrafter"/>
</dbReference>
<proteinExistence type="inferred from homology"/>
<comment type="subunit">
    <text evidence="3 5">Oligomeric complex that consists of at least the alpha, beta, beta', gamma, delta, epsilon and zeta subunits.</text>
</comment>
<accession>W9RSF9</accession>
<comment type="similarity">
    <text evidence="2 5">Belongs to the adaptor complexes small subunit family.</text>
</comment>
<evidence type="ECO:0000313" key="8">
    <source>
        <dbReference type="Proteomes" id="UP000030645"/>
    </source>
</evidence>
<dbReference type="AlphaFoldDB" id="W9RSF9"/>
<organism evidence="7 8">
    <name type="scientific">Morus notabilis</name>
    <dbReference type="NCBI Taxonomy" id="981085"/>
    <lineage>
        <taxon>Eukaryota</taxon>
        <taxon>Viridiplantae</taxon>
        <taxon>Streptophyta</taxon>
        <taxon>Embryophyta</taxon>
        <taxon>Tracheophyta</taxon>
        <taxon>Spermatophyta</taxon>
        <taxon>Magnoliopsida</taxon>
        <taxon>eudicotyledons</taxon>
        <taxon>Gunneridae</taxon>
        <taxon>Pentapetalae</taxon>
        <taxon>rosids</taxon>
        <taxon>fabids</taxon>
        <taxon>Rosales</taxon>
        <taxon>Moraceae</taxon>
        <taxon>Moreae</taxon>
        <taxon>Morus</taxon>
    </lineage>
</organism>
<keyword evidence="8" id="KW-1185">Reference proteome</keyword>
<evidence type="ECO:0000313" key="7">
    <source>
        <dbReference type="EMBL" id="EXB67304.1"/>
    </source>
</evidence>
<evidence type="ECO:0000256" key="1">
    <source>
        <dbReference type="ARBA" id="ARBA00004395"/>
    </source>
</evidence>
<evidence type="ECO:0000256" key="5">
    <source>
        <dbReference type="RuleBase" id="RU366053"/>
    </source>
</evidence>
<dbReference type="PANTHER" id="PTHR11043:SF1">
    <property type="entry name" value="TSET COMPLEX MEMBER TSTD"/>
    <property type="match status" value="1"/>
</dbReference>
<keyword evidence="5" id="KW-0963">Cytoplasm</keyword>
<dbReference type="GO" id="GO:0000139">
    <property type="term" value="C:Golgi membrane"/>
    <property type="evidence" value="ECO:0007669"/>
    <property type="project" value="UniProtKB-SubCell"/>
</dbReference>
<name>W9RSF9_9ROSA</name>
<evidence type="ECO:0000256" key="6">
    <source>
        <dbReference type="SAM" id="MobiDB-lite"/>
    </source>
</evidence>
<dbReference type="SUPFAM" id="SSF64356">
    <property type="entry name" value="SNARE-like"/>
    <property type="match status" value="1"/>
</dbReference>
<dbReference type="EMBL" id="KE344562">
    <property type="protein sequence ID" value="EXB67304.1"/>
    <property type="molecule type" value="Genomic_DNA"/>
</dbReference>
<dbReference type="Gene3D" id="3.30.450.60">
    <property type="match status" value="1"/>
</dbReference>
<keyword evidence="5" id="KW-0653">Protein transport</keyword>
<reference evidence="8" key="1">
    <citation type="submission" date="2013-01" db="EMBL/GenBank/DDBJ databases">
        <title>Draft Genome Sequence of a Mulberry Tree, Morus notabilis C.K. Schneid.</title>
        <authorList>
            <person name="He N."/>
            <person name="Zhao S."/>
        </authorList>
    </citation>
    <scope>NUCLEOTIDE SEQUENCE</scope>
</reference>
<keyword evidence="5" id="KW-0931">ER-Golgi transport</keyword>
<dbReference type="InterPro" id="IPR039652">
    <property type="entry name" value="Coatomer_zeta"/>
</dbReference>
<evidence type="ECO:0000256" key="4">
    <source>
        <dbReference type="ARBA" id="ARBA00023136"/>
    </source>
</evidence>
<dbReference type="Proteomes" id="UP000030645">
    <property type="component" value="Unassembled WGS sequence"/>
</dbReference>
<dbReference type="PANTHER" id="PTHR11043">
    <property type="entry name" value="ZETA-COAT PROTEIN"/>
    <property type="match status" value="1"/>
</dbReference>
<keyword evidence="4 5" id="KW-0472">Membrane</keyword>
<keyword evidence="5" id="KW-0333">Golgi apparatus</keyword>
<feature type="compositionally biased region" description="Basic and acidic residues" evidence="6">
    <location>
        <begin position="83"/>
        <end position="101"/>
    </location>
</feature>
<evidence type="ECO:0000256" key="3">
    <source>
        <dbReference type="ARBA" id="ARBA00011775"/>
    </source>
</evidence>
<gene>
    <name evidence="7" type="ORF">L484_025786</name>
</gene>
<evidence type="ECO:0000256" key="2">
    <source>
        <dbReference type="ARBA" id="ARBA00006972"/>
    </source>
</evidence>
<dbReference type="GO" id="GO:0006891">
    <property type="term" value="P:intra-Golgi vesicle-mediated transport"/>
    <property type="evidence" value="ECO:0007669"/>
    <property type="project" value="TreeGrafter"/>
</dbReference>
<dbReference type="InterPro" id="IPR011012">
    <property type="entry name" value="Longin-like_dom_sf"/>
</dbReference>
<dbReference type="GO" id="GO:0030126">
    <property type="term" value="C:COPI vesicle coat"/>
    <property type="evidence" value="ECO:0007669"/>
    <property type="project" value="UniProtKB-UniRule"/>
</dbReference>
<sequence length="263" mass="30235">MNFRFIHLFQEIVKPQLTVRVRERRKYLVRSIIIRLLSPLKEGRPWAGNAQSEPFKCGGQSGWRKGKGGLRLGEKTLASTRPETQRETPTKNNSKEKGRREFQIQIQREEKTTTKTMILAVLFANSEGNILVERFNGVPAEERLHWRSFLVKLGADNLKGVKNEELLVACHKSVYIVYTVLGDVSIFVVGKDEYDELALSEVIFVITSAVKDVCGKPPSERLFLDKYGKICLCLDEIVWKGFLENTERDRIKRLIRLKPPSEF</sequence>
<dbReference type="STRING" id="981085.W9RSF9"/>
<keyword evidence="5" id="KW-0968">Cytoplasmic vesicle</keyword>
<comment type="function">
    <text evidence="5">The zeta subunit may be involved in regulating the coat assembly and, hence, the rate of biosynthetic protein transport due to its association-dissociation properties with the coatomer complex.</text>
</comment>
<dbReference type="GO" id="GO:0006890">
    <property type="term" value="P:retrograde vesicle-mediated transport, Golgi to endoplasmic reticulum"/>
    <property type="evidence" value="ECO:0007669"/>
    <property type="project" value="UniProtKB-UniRule"/>
</dbReference>